<name>A0A8S5VXP7_9CAUD</name>
<dbReference type="EMBL" id="BK024705">
    <property type="protein sequence ID" value="DAI05959.1"/>
    <property type="molecule type" value="Genomic_DNA"/>
</dbReference>
<proteinExistence type="predicted"/>
<accession>A0A8S5VXP7</accession>
<reference evidence="1" key="1">
    <citation type="journal article" date="2021" name="Proc. Natl. Acad. Sci. U.S.A.">
        <title>A Catalog of Tens of Thousands of Viruses from Human Metagenomes Reveals Hidden Associations with Chronic Diseases.</title>
        <authorList>
            <person name="Tisza M.J."/>
            <person name="Buck C.B."/>
        </authorList>
    </citation>
    <scope>NUCLEOTIDE SEQUENCE</scope>
    <source>
        <strain evidence="1">CtcFy9</strain>
    </source>
</reference>
<sequence>MDEFKKSIYEVVDAFDKSGNQPEHKRLADIEYIGKLYYTSCGDLNLGDRYLTNILKQLLADKAPFDAFAGRVRLIVEEISMSRGIPEDPEKEDDAK</sequence>
<protein>
    <submittedName>
        <fullName evidence="1">Uncharacterized protein</fullName>
    </submittedName>
</protein>
<organism evidence="1">
    <name type="scientific">Ackermannviridae sp</name>
    <dbReference type="NCBI Taxonomy" id="2831612"/>
    <lineage>
        <taxon>Viruses</taxon>
        <taxon>Duplodnaviria</taxon>
        <taxon>Heunggongvirae</taxon>
        <taxon>Uroviricota</taxon>
        <taxon>Caudoviricetes</taxon>
        <taxon>Pantevenvirales</taxon>
        <taxon>Ackermannviridae</taxon>
    </lineage>
</organism>
<evidence type="ECO:0000313" key="1">
    <source>
        <dbReference type="EMBL" id="DAI05959.1"/>
    </source>
</evidence>